<evidence type="ECO:0000259" key="10">
    <source>
        <dbReference type="PROSITE" id="PS51352"/>
    </source>
</evidence>
<comment type="cofactor">
    <cofactor evidence="9">
        <name>Mg(2+)</name>
        <dbReference type="ChEBI" id="CHEBI:18420"/>
    </cofactor>
    <text evidence="9">Binds 1 Mg(2+) ion per monomer.</text>
</comment>
<dbReference type="CDD" id="cd02947">
    <property type="entry name" value="TRX_family"/>
    <property type="match status" value="1"/>
</dbReference>
<feature type="binding site" evidence="9">
    <location>
        <begin position="39"/>
        <end position="44"/>
    </location>
    <ligand>
        <name>ATP</name>
        <dbReference type="ChEBI" id="CHEBI:30616"/>
    </ligand>
</feature>
<evidence type="ECO:0000256" key="5">
    <source>
        <dbReference type="ARBA" id="ARBA00022840"/>
    </source>
</evidence>
<dbReference type="NCBIfam" id="TIGR01359">
    <property type="entry name" value="UMP_CMP_kin_fam"/>
    <property type="match status" value="1"/>
</dbReference>
<feature type="binding site" evidence="9">
    <location>
        <position position="156"/>
    </location>
    <ligand>
        <name>ATP</name>
        <dbReference type="ChEBI" id="CHEBI:30616"/>
    </ligand>
</feature>
<proteinExistence type="inferred from homology"/>
<dbReference type="AlphaFoldDB" id="A0A1Z5T2U9"/>
<name>A0A1Z5T2U9_HORWE</name>
<feature type="region of interest" description="NMPbind" evidence="9">
    <location>
        <begin position="59"/>
        <end position="89"/>
    </location>
</feature>
<dbReference type="GO" id="GO:0033862">
    <property type="term" value="F:UMP kinase activity"/>
    <property type="evidence" value="ECO:0007669"/>
    <property type="project" value="RHEA"/>
</dbReference>
<dbReference type="GO" id="GO:0005524">
    <property type="term" value="F:ATP binding"/>
    <property type="evidence" value="ECO:0007669"/>
    <property type="project" value="UniProtKB-KW"/>
</dbReference>
<comment type="catalytic activity">
    <reaction evidence="8 9">
        <text>UMP + ATP = UDP + ADP</text>
        <dbReference type="Rhea" id="RHEA:24400"/>
        <dbReference type="ChEBI" id="CHEBI:30616"/>
        <dbReference type="ChEBI" id="CHEBI:57865"/>
        <dbReference type="ChEBI" id="CHEBI:58223"/>
        <dbReference type="ChEBI" id="CHEBI:456216"/>
        <dbReference type="EC" id="2.7.4.14"/>
    </reaction>
</comment>
<comment type="subunit">
    <text evidence="9">Monomer.</text>
</comment>
<dbReference type="HAMAP" id="MF_00235">
    <property type="entry name" value="Adenylate_kinase_Adk"/>
    <property type="match status" value="1"/>
</dbReference>
<keyword evidence="1 9" id="KW-0963">Cytoplasm</keyword>
<evidence type="ECO:0000256" key="9">
    <source>
        <dbReference type="HAMAP-Rule" id="MF_03172"/>
    </source>
</evidence>
<dbReference type="PRINTS" id="PR00094">
    <property type="entry name" value="ADENYLTKNASE"/>
</dbReference>
<protein>
    <recommendedName>
        <fullName evidence="9">Uridylate kinase</fullName>
        <shortName evidence="9">UK</shortName>
        <ecNumber evidence="9">2.7.4.14</ecNumber>
    </recommendedName>
    <alternativeName>
        <fullName evidence="9">ATP:UMP phosphotransferase</fullName>
    </alternativeName>
    <alternativeName>
        <fullName evidence="9">Deoxycytidylate kinase</fullName>
        <shortName evidence="9">CK</shortName>
        <shortName evidence="9">dCMP kinase</shortName>
    </alternativeName>
    <alternativeName>
        <fullName evidence="9">Uridine monophosphate kinase</fullName>
        <shortName evidence="9">UMP kinase</shortName>
        <shortName evidence="9">UMPK</shortName>
    </alternativeName>
</protein>
<comment type="similarity">
    <text evidence="9">Belongs to the adenylate kinase family. UMP-CMP kinase subfamily.</text>
</comment>
<keyword evidence="3 9" id="KW-0547">Nucleotide-binding</keyword>
<evidence type="ECO:0000256" key="6">
    <source>
        <dbReference type="ARBA" id="ARBA00022975"/>
    </source>
</evidence>
<dbReference type="InterPro" id="IPR000850">
    <property type="entry name" value="Adenylat/UMP-CMP_kin"/>
</dbReference>
<dbReference type="InterPro" id="IPR033690">
    <property type="entry name" value="Adenylat_kinase_CS"/>
</dbReference>
<dbReference type="InterPro" id="IPR006266">
    <property type="entry name" value="UMP_CMP_kinase"/>
</dbReference>
<comment type="subcellular location">
    <subcellularLocation>
        <location evidence="9">Cytoplasm</location>
    </subcellularLocation>
    <subcellularLocation>
        <location evidence="9">Nucleus</location>
    </subcellularLocation>
    <text evidence="9">Predominantly cytoplasmic.</text>
</comment>
<feature type="binding site" evidence="9">
    <location>
        <position position="162"/>
    </location>
    <ligand>
        <name>a ribonucleoside 5'-phosphate</name>
        <dbReference type="ChEBI" id="CHEBI:58043"/>
    </ligand>
</feature>
<dbReference type="Pfam" id="PF00406">
    <property type="entry name" value="ADK"/>
    <property type="match status" value="1"/>
</dbReference>
<evidence type="ECO:0000256" key="8">
    <source>
        <dbReference type="ARBA" id="ARBA00048116"/>
    </source>
</evidence>
<evidence type="ECO:0000256" key="4">
    <source>
        <dbReference type="ARBA" id="ARBA00022777"/>
    </source>
</evidence>
<keyword evidence="7 9" id="KW-0539">Nucleus</keyword>
<dbReference type="FunCoup" id="A0A1Z5T2U9">
    <property type="interactions" value="1183"/>
</dbReference>
<feature type="binding site" evidence="9">
    <location>
        <position position="125"/>
    </location>
    <ligand>
        <name>a ribonucleoside 5'-phosphate</name>
        <dbReference type="ChEBI" id="CHEBI:58043"/>
    </ligand>
</feature>
<keyword evidence="12" id="KW-1185">Reference proteome</keyword>
<dbReference type="Pfam" id="PF00085">
    <property type="entry name" value="Thioredoxin"/>
    <property type="match status" value="1"/>
</dbReference>
<keyword evidence="2 9" id="KW-0808">Transferase</keyword>
<dbReference type="GO" id="GO:0005737">
    <property type="term" value="C:cytoplasm"/>
    <property type="evidence" value="ECO:0007669"/>
    <property type="project" value="UniProtKB-SubCell"/>
</dbReference>
<reference evidence="11 12" key="1">
    <citation type="submission" date="2017-01" db="EMBL/GenBank/DDBJ databases">
        <title>The recent genome duplication of the halophilic yeast Hortaea werneckii: insights from long-read sequencing.</title>
        <authorList>
            <person name="Sinha S."/>
            <person name="Flibotte S."/>
            <person name="Neira M."/>
            <person name="Lenassi M."/>
            <person name="Gostincar C."/>
            <person name="Stajich J.E."/>
            <person name="Nislow C.E."/>
        </authorList>
    </citation>
    <scope>NUCLEOTIDE SEQUENCE [LARGE SCALE GENOMIC DNA]</scope>
    <source>
        <strain evidence="11 12">EXF-2000</strain>
    </source>
</reference>
<dbReference type="FunFam" id="3.40.50.300:FF:000315">
    <property type="entry name" value="Adenylate kinase 1"/>
    <property type="match status" value="1"/>
</dbReference>
<feature type="binding site" evidence="9">
    <location>
        <position position="65"/>
    </location>
    <ligand>
        <name>a ribonucleoside 5'-phosphate</name>
        <dbReference type="ChEBI" id="CHEBI:58043"/>
    </ligand>
</feature>
<dbReference type="SUPFAM" id="SSF52540">
    <property type="entry name" value="P-loop containing nucleoside triphosphate hydrolases"/>
    <property type="match status" value="1"/>
</dbReference>
<dbReference type="PROSITE" id="PS51352">
    <property type="entry name" value="THIOREDOXIN_2"/>
    <property type="match status" value="1"/>
</dbReference>
<dbReference type="InterPro" id="IPR027417">
    <property type="entry name" value="P-loop_NTPase"/>
</dbReference>
<evidence type="ECO:0000256" key="7">
    <source>
        <dbReference type="ARBA" id="ARBA00023242"/>
    </source>
</evidence>
<dbReference type="InParanoid" id="A0A1Z5T2U9"/>
<evidence type="ECO:0000313" key="12">
    <source>
        <dbReference type="Proteomes" id="UP000194280"/>
    </source>
</evidence>
<organism evidence="11 12">
    <name type="scientific">Hortaea werneckii EXF-2000</name>
    <dbReference type="NCBI Taxonomy" id="1157616"/>
    <lineage>
        <taxon>Eukaryota</taxon>
        <taxon>Fungi</taxon>
        <taxon>Dikarya</taxon>
        <taxon>Ascomycota</taxon>
        <taxon>Pezizomycotina</taxon>
        <taxon>Dothideomycetes</taxon>
        <taxon>Dothideomycetidae</taxon>
        <taxon>Mycosphaerellales</taxon>
        <taxon>Teratosphaeriaceae</taxon>
        <taxon>Hortaea</taxon>
    </lineage>
</organism>
<keyword evidence="5 9" id="KW-0067">ATP-binding</keyword>
<comment type="caution">
    <text evidence="11">The sequence shown here is derived from an EMBL/GenBank/DDBJ whole genome shotgun (WGS) entry which is preliminary data.</text>
</comment>
<accession>A0A1Z5T2U9</accession>
<dbReference type="EMBL" id="MUNK01000142">
    <property type="protein sequence ID" value="OTA30365.1"/>
    <property type="molecule type" value="Genomic_DNA"/>
</dbReference>
<dbReference type="PROSITE" id="PS00113">
    <property type="entry name" value="ADENYLATE_KINASE"/>
    <property type="match status" value="1"/>
</dbReference>
<comment type="function">
    <text evidence="9">Catalyzes the phosphorylation of pyrimidine nucleoside monophosphates at the expense of ATP. Plays an important role in de novo pyrimidine nucleotide biosynthesis. Has preference for UMP and dUMP as phosphate acceptors, but can also use CMP, dCMP and AMP.</text>
</comment>
<evidence type="ECO:0000256" key="1">
    <source>
        <dbReference type="ARBA" id="ARBA00022490"/>
    </source>
</evidence>
<feature type="domain" description="Thioredoxin" evidence="10">
    <location>
        <begin position="176"/>
        <end position="333"/>
    </location>
</feature>
<feature type="binding site" evidence="9">
    <location>
        <begin position="87"/>
        <end position="89"/>
    </location>
    <ligand>
        <name>a ribonucleoside 5'-phosphate</name>
        <dbReference type="ChEBI" id="CHEBI:58043"/>
    </ligand>
</feature>
<dbReference type="HAMAP" id="MF_03172">
    <property type="entry name" value="Adenylate_kinase_UMP_CMP_kin"/>
    <property type="match status" value="1"/>
</dbReference>
<dbReference type="GO" id="GO:0006221">
    <property type="term" value="P:pyrimidine nucleotide biosynthetic process"/>
    <property type="evidence" value="ECO:0007669"/>
    <property type="project" value="UniProtKB-UniRule"/>
</dbReference>
<feature type="binding site" evidence="9">
    <location>
        <begin position="118"/>
        <end position="121"/>
    </location>
    <ligand>
        <name>a ribonucleoside 5'-phosphate</name>
        <dbReference type="ChEBI" id="CHEBI:58043"/>
    </ligand>
</feature>
<dbReference type="VEuPathDB" id="FungiDB:BTJ68_09327"/>
<dbReference type="Gene3D" id="3.40.50.300">
    <property type="entry name" value="P-loop containing nucleotide triphosphate hydrolases"/>
    <property type="match status" value="1"/>
</dbReference>
<dbReference type="Proteomes" id="UP000194280">
    <property type="component" value="Unassembled WGS sequence"/>
</dbReference>
<gene>
    <name evidence="11" type="ORF">BTJ68_09327</name>
</gene>
<dbReference type="EC" id="2.7.4.14" evidence="9"/>
<evidence type="ECO:0000313" key="11">
    <source>
        <dbReference type="EMBL" id="OTA30365.1"/>
    </source>
</evidence>
<feature type="region of interest" description="LID" evidence="9">
    <location>
        <begin position="155"/>
        <end position="165"/>
    </location>
</feature>
<dbReference type="PANTHER" id="PTHR23359">
    <property type="entry name" value="NUCLEOTIDE KINASE"/>
    <property type="match status" value="1"/>
</dbReference>
<dbReference type="Gene3D" id="3.40.30.10">
    <property type="entry name" value="Glutaredoxin"/>
    <property type="match status" value="1"/>
</dbReference>
<keyword evidence="4 9" id="KW-0418">Kinase</keyword>
<dbReference type="InterPro" id="IPR036249">
    <property type="entry name" value="Thioredoxin-like_sf"/>
</dbReference>
<dbReference type="SUPFAM" id="SSF52833">
    <property type="entry name" value="Thioredoxin-like"/>
    <property type="match status" value="1"/>
</dbReference>
<keyword evidence="6 9" id="KW-0665">Pyrimidine biosynthesis</keyword>
<dbReference type="GO" id="GO:0005634">
    <property type="term" value="C:nucleus"/>
    <property type="evidence" value="ECO:0007669"/>
    <property type="project" value="UniProtKB-SubCell"/>
</dbReference>
<evidence type="ECO:0000256" key="2">
    <source>
        <dbReference type="ARBA" id="ARBA00022679"/>
    </source>
</evidence>
<evidence type="ECO:0000256" key="3">
    <source>
        <dbReference type="ARBA" id="ARBA00022741"/>
    </source>
</evidence>
<dbReference type="STRING" id="1157616.A0A1Z5T2U9"/>
<sequence length="342" mass="37826">MSNIKDNPALQAPKREKPLFAPGVADGQAIVIFVLGGPGAGKGTQCANLVRDYGFRHLSAGDLLREEQDRPGSEFGDMIKTYIKEGQIVPMEVTIQLLENAMKDTIDTKGVRKFLIDGFPRKMDQALAFEEKVVPSKFTLFFDCPEETMRERLLNRGKTSGRADDNEESIKKRFRTFVDTSMPVVDMFEKEGRCVKVDARKGPEEVYEQVRRKNKNPKMADTLKHPTSLPDLRNLFSSTTYVAIDFSAEWCGPCKVIGPVFANLAAKHSLPGHLAFAKVDVDAARDIAQQYGISAMPTFMFFKEGKQVGVNGKAMIQGADVKSLNAAVEKLDGLAKKRAQGS</sequence>
<comment type="domain">
    <text evidence="9">Consists of three domains, a large central CORE domain and two small peripheral domains, NMPbind and LID, which undergo movements during catalysis. The LID domain closes over the site of phosphoryl transfer upon ATP binding. Assembling and dissambling the active center during each catalytic cycle provides an effective means to prevent ATP hydrolysis.</text>
</comment>
<dbReference type="GO" id="GO:0006207">
    <property type="term" value="P:'de novo' pyrimidine nucleobase biosynthetic process"/>
    <property type="evidence" value="ECO:0007669"/>
    <property type="project" value="InterPro"/>
</dbReference>
<dbReference type="InterPro" id="IPR013766">
    <property type="entry name" value="Thioredoxin_domain"/>
</dbReference>
<feature type="binding site" evidence="9">
    <location>
        <position position="201"/>
    </location>
    <ligand>
        <name>ATP</name>
        <dbReference type="ChEBI" id="CHEBI:30616"/>
    </ligand>
</feature>
<dbReference type="CDD" id="cd01428">
    <property type="entry name" value="ADK"/>
    <property type="match status" value="1"/>
</dbReference>
<feature type="binding site" evidence="9">
    <location>
        <position position="173"/>
    </location>
    <ligand>
        <name>a ribonucleoside 5'-phosphate</name>
        <dbReference type="ChEBI" id="CHEBI:58043"/>
    </ligand>
</feature>